<proteinExistence type="inferred from homology"/>
<evidence type="ECO:0000313" key="4">
    <source>
        <dbReference type="Proteomes" id="UP001524569"/>
    </source>
</evidence>
<organism evidence="3 4">
    <name type="scientific">Methylomonas aurea</name>
    <dbReference type="NCBI Taxonomy" id="2952224"/>
    <lineage>
        <taxon>Bacteria</taxon>
        <taxon>Pseudomonadati</taxon>
        <taxon>Pseudomonadota</taxon>
        <taxon>Gammaproteobacteria</taxon>
        <taxon>Methylococcales</taxon>
        <taxon>Methylococcaceae</taxon>
        <taxon>Methylomonas</taxon>
    </lineage>
</organism>
<comment type="similarity">
    <text evidence="1 2">Belongs to the fructosamine kinase family.</text>
</comment>
<keyword evidence="2" id="KW-0808">Transferase</keyword>
<sequence>MSDRLQPLIRHLAQSTGQNLAEARLTSVGGGDINSAYRLQSQGIDWFIKLNRAELADMFAAEAVGLTELAGIGAVRIPNVVCHGQHQQYAYLVLEYIELRSLSAGAAALFGEQLARMHLQPQAYFGWSIDNTIGSTPQYNPRHHDWMEFWRDQRLGKQLQLAAENGHCGALQKQGEKLQEGLASLFDNYRPQPSMLHGDLWGGNAAADSQGKPVMFDPACYYGDREADIAMTELFGGFAREFYAAYQAHYRLDTGYQVRKNLYNLYHILNHLNLFGPGYLGQATRLIDQLLAELK</sequence>
<evidence type="ECO:0000256" key="1">
    <source>
        <dbReference type="ARBA" id="ARBA00009460"/>
    </source>
</evidence>
<dbReference type="Gene3D" id="3.30.200.20">
    <property type="entry name" value="Phosphorylase Kinase, domain 1"/>
    <property type="match status" value="1"/>
</dbReference>
<dbReference type="SUPFAM" id="SSF56112">
    <property type="entry name" value="Protein kinase-like (PK-like)"/>
    <property type="match status" value="1"/>
</dbReference>
<reference evidence="3 4" key="1">
    <citation type="submission" date="2022-07" db="EMBL/GenBank/DDBJ databases">
        <title>Methylomonas rivi sp. nov., Methylomonas rosea sp. nov., Methylomonas aureus sp. nov. and Methylomonas subterranea sp. nov., four novel methanotrophs isolated from a freshwater creek and the deep terrestrial subsurface.</title>
        <authorList>
            <person name="Abin C."/>
            <person name="Sankaranarayanan K."/>
            <person name="Garner C."/>
            <person name="Sindelar R."/>
            <person name="Kotary K."/>
            <person name="Garner R."/>
            <person name="Barclay S."/>
            <person name="Lawson P."/>
            <person name="Krumholz L."/>
        </authorList>
    </citation>
    <scope>NUCLEOTIDE SEQUENCE [LARGE SCALE GENOMIC DNA]</scope>
    <source>
        <strain evidence="3 4">SURF-1</strain>
    </source>
</reference>
<accession>A0ABT1UGG0</accession>
<evidence type="ECO:0000313" key="3">
    <source>
        <dbReference type="EMBL" id="MCQ8181322.1"/>
    </source>
</evidence>
<dbReference type="PANTHER" id="PTHR12149">
    <property type="entry name" value="FRUCTOSAMINE 3 KINASE-RELATED PROTEIN"/>
    <property type="match status" value="1"/>
</dbReference>
<protein>
    <submittedName>
        <fullName evidence="3">Fructosamine kinase family protein</fullName>
    </submittedName>
</protein>
<comment type="caution">
    <text evidence="3">The sequence shown here is derived from an EMBL/GenBank/DDBJ whole genome shotgun (WGS) entry which is preliminary data.</text>
</comment>
<dbReference type="InterPro" id="IPR016477">
    <property type="entry name" value="Fructo-/Ketosamine-3-kinase"/>
</dbReference>
<dbReference type="Proteomes" id="UP001524569">
    <property type="component" value="Unassembled WGS sequence"/>
</dbReference>
<keyword evidence="4" id="KW-1185">Reference proteome</keyword>
<dbReference type="EMBL" id="JANIBM010000008">
    <property type="protein sequence ID" value="MCQ8181322.1"/>
    <property type="molecule type" value="Genomic_DNA"/>
</dbReference>
<dbReference type="RefSeq" id="WP_256610614.1">
    <property type="nucleotide sequence ID" value="NZ_JANIBM010000008.1"/>
</dbReference>
<dbReference type="PANTHER" id="PTHR12149:SF8">
    <property type="entry name" value="PROTEIN-RIBULOSAMINE 3-KINASE"/>
    <property type="match status" value="1"/>
</dbReference>
<dbReference type="Gene3D" id="3.90.1200.10">
    <property type="match status" value="1"/>
</dbReference>
<dbReference type="GO" id="GO:0016301">
    <property type="term" value="F:kinase activity"/>
    <property type="evidence" value="ECO:0007669"/>
    <property type="project" value="UniProtKB-KW"/>
</dbReference>
<gene>
    <name evidence="3" type="ORF">NP603_09390</name>
</gene>
<dbReference type="Pfam" id="PF03881">
    <property type="entry name" value="Fructosamin_kin"/>
    <property type="match status" value="1"/>
</dbReference>
<dbReference type="PIRSF" id="PIRSF006221">
    <property type="entry name" value="Ketosamine-3-kinase"/>
    <property type="match status" value="1"/>
</dbReference>
<name>A0ABT1UGG0_9GAMM</name>
<dbReference type="InterPro" id="IPR011009">
    <property type="entry name" value="Kinase-like_dom_sf"/>
</dbReference>
<keyword evidence="2 3" id="KW-0418">Kinase</keyword>
<evidence type="ECO:0000256" key="2">
    <source>
        <dbReference type="PIRNR" id="PIRNR006221"/>
    </source>
</evidence>